<evidence type="ECO:0000313" key="2">
    <source>
        <dbReference type="Proteomes" id="UP000222503"/>
    </source>
</evidence>
<name>A0A2C5PSX3_9BACI</name>
<gene>
    <name evidence="1" type="ORF">COI65_13510</name>
</gene>
<evidence type="ECO:0000313" key="1">
    <source>
        <dbReference type="EMBL" id="PHG60840.1"/>
    </source>
</evidence>
<sequence>MKSSDSQLKSRGKITSEDLQQYSNHTQIELMEMLKSKEAYKRTIAVKILSEKYDLNDDLIRLFLHTLKREKKLYTKIELCDTLSKGDVQSAKIMIEYLGQIGNNQHTILPTNGFNKKSYPLPRDIIARTLAHMKEDILPALMDVLKTNNIPAIREVIDAIGSICFYNKIHSNTQIIDALILCLRNNYNDNIIRWKLVRAFESFSDINVIKTLMEIEQNDSQLVIRNEAKRSLRIINNRTKSKK</sequence>
<dbReference type="RefSeq" id="WP_098091222.1">
    <property type="nucleotide sequence ID" value="NZ_NUBG01000039.1"/>
</dbReference>
<dbReference type="InterPro" id="IPR011989">
    <property type="entry name" value="ARM-like"/>
</dbReference>
<proteinExistence type="predicted"/>
<protein>
    <recommendedName>
        <fullName evidence="3">HEAT repeat domain-containing protein</fullName>
    </recommendedName>
</protein>
<dbReference type="Gene3D" id="1.25.10.10">
    <property type="entry name" value="Leucine-rich Repeat Variant"/>
    <property type="match status" value="1"/>
</dbReference>
<reference evidence="1 2" key="1">
    <citation type="submission" date="2017-09" db="EMBL/GenBank/DDBJ databases">
        <title>Large-scale bioinformatics analysis of Bacillus genomes uncovers conserved roles of natural products in bacterial physiology.</title>
        <authorList>
            <consortium name="Agbiome Team Llc"/>
            <person name="Bleich R.M."/>
            <person name="Grubbs K.J."/>
            <person name="Santa Maria K.C."/>
            <person name="Allen S.E."/>
            <person name="Farag S."/>
            <person name="Shank E.A."/>
            <person name="Bowers A."/>
        </authorList>
    </citation>
    <scope>NUCLEOTIDE SEQUENCE [LARGE SCALE GENOMIC DNA]</scope>
    <source>
        <strain evidence="1 2">AFS029838</strain>
    </source>
</reference>
<evidence type="ECO:0008006" key="3">
    <source>
        <dbReference type="Google" id="ProtNLM"/>
    </source>
</evidence>
<organism evidence="1 2">
    <name type="scientific">Bacillus wiedmannii</name>
    <dbReference type="NCBI Taxonomy" id="1890302"/>
    <lineage>
        <taxon>Bacteria</taxon>
        <taxon>Bacillati</taxon>
        <taxon>Bacillota</taxon>
        <taxon>Bacilli</taxon>
        <taxon>Bacillales</taxon>
        <taxon>Bacillaceae</taxon>
        <taxon>Bacillus</taxon>
        <taxon>Bacillus cereus group</taxon>
    </lineage>
</organism>
<dbReference type="AlphaFoldDB" id="A0A2C5PSX3"/>
<dbReference type="SUPFAM" id="SSF48371">
    <property type="entry name" value="ARM repeat"/>
    <property type="match status" value="1"/>
</dbReference>
<dbReference type="EMBL" id="NUUQ01000020">
    <property type="protein sequence ID" value="PHG60840.1"/>
    <property type="molecule type" value="Genomic_DNA"/>
</dbReference>
<dbReference type="InterPro" id="IPR016024">
    <property type="entry name" value="ARM-type_fold"/>
</dbReference>
<comment type="caution">
    <text evidence="1">The sequence shown here is derived from an EMBL/GenBank/DDBJ whole genome shotgun (WGS) entry which is preliminary data.</text>
</comment>
<dbReference type="Proteomes" id="UP000222503">
    <property type="component" value="Unassembled WGS sequence"/>
</dbReference>
<accession>A0A2C5PSX3</accession>